<dbReference type="Proteomes" id="UP000079169">
    <property type="component" value="Unplaced"/>
</dbReference>
<accession>A0A1S3DT54</accession>
<reference evidence="2" key="1">
    <citation type="submission" date="2025-08" db="UniProtKB">
        <authorList>
            <consortium name="RefSeq"/>
        </authorList>
    </citation>
    <scope>IDENTIFICATION</scope>
</reference>
<protein>
    <submittedName>
        <fullName evidence="2">Uncharacterized protein LOC103523839</fullName>
    </submittedName>
</protein>
<proteinExistence type="predicted"/>
<keyword evidence="1" id="KW-1185">Reference proteome</keyword>
<dbReference type="PaxDb" id="121845-A0A1S3DT54"/>
<sequence length="818" mass="93015">MTLDCVCSNQVNANVSIDYVTKGTAGNIQIRLIGGENKIDFNLNSNAKNNAVKNITLGFEFDENSLKGEARYDERFILLEGKLNSGQAVLSLKSSEFNPLQAVGTVEKVAETDKVRTAGFKVNLIGNRFVDSIVVKYNAPTQERLMTLNAIGFLRKDQVVSADFTYDLRAHVKHKIVYLNVKYKNKQVVLLENKFSTNEYILNYKIASNVLLNRLHLDYKFLVHANINELRSGSKMKIVIELPELVHLNKTLYVKYNPQGRQYVLQLGDEIDITANASEAKVKLNVFRLNSIAVSRYGPDHVHFDLKNLENPSIPGYNVSDFQAFLNYAKNATGVTAELKIAGHYNAPFTVSASVHLNGSDLIVSGRINEAPFDLTLTNSPGELVVHLNTELFTINLENGFNGEIRANYSLTFLNERHKFALRLTATEFAYEFNDFTIHTTLVGGYQLTHAYKENRIYAFANASKKALQIVYFRSKAEMSFDGDFKLLLADNDGGRLDVEYIRSSENNFDAYLLLNIPPERHNSINIQINKTFTDLKLAFDLVDAHVASFSLTNGVERGSREVNFEYARRHSSDDFTCVAHFTTNRTGVALGTFIRAKNVSTRILNVNVDRDIKRVDLNVYDTLLVNYDFVSNFTFNGIVASKDLNASFNVDFTKNNIYLNVNLLSYSYEFEYEIVQHKVLLKYRRFYQSTLMQHIHLDYHYVRDFYKLKLLIYSLFGVNLEMDANLSLNAKNVNGAVRYQFNKIDNSLVFKVDKTELTKNVEIIAQLPILKLRNYKINFGEHEELLDRNGVYASMWIQQNTKQSEPSSDESPPSSTA</sequence>
<dbReference type="AlphaFoldDB" id="A0A1S3DT54"/>
<dbReference type="RefSeq" id="XP_008487076.2">
    <property type="nucleotide sequence ID" value="XM_008488854.2"/>
</dbReference>
<organism evidence="1 2">
    <name type="scientific">Diaphorina citri</name>
    <name type="common">Asian citrus psyllid</name>
    <dbReference type="NCBI Taxonomy" id="121845"/>
    <lineage>
        <taxon>Eukaryota</taxon>
        <taxon>Metazoa</taxon>
        <taxon>Ecdysozoa</taxon>
        <taxon>Arthropoda</taxon>
        <taxon>Hexapoda</taxon>
        <taxon>Insecta</taxon>
        <taxon>Pterygota</taxon>
        <taxon>Neoptera</taxon>
        <taxon>Paraneoptera</taxon>
        <taxon>Hemiptera</taxon>
        <taxon>Sternorrhyncha</taxon>
        <taxon>Psylloidea</taxon>
        <taxon>Psyllidae</taxon>
        <taxon>Diaphorininae</taxon>
        <taxon>Diaphorina</taxon>
    </lineage>
</organism>
<evidence type="ECO:0000313" key="1">
    <source>
        <dbReference type="Proteomes" id="UP000079169"/>
    </source>
</evidence>
<gene>
    <name evidence="2" type="primary">LOC103523839</name>
</gene>
<dbReference type="GeneID" id="103523839"/>
<name>A0A1S3DT54_DIACI</name>
<evidence type="ECO:0000313" key="2">
    <source>
        <dbReference type="RefSeq" id="XP_008487076.2"/>
    </source>
</evidence>
<dbReference type="KEGG" id="dci:103523839"/>